<keyword evidence="13" id="KW-0812">Transmembrane</keyword>
<keyword evidence="8" id="KW-0997">Cell inner membrane</keyword>
<dbReference type="InterPro" id="IPR036950">
    <property type="entry name" value="PBP_transglycosylase"/>
</dbReference>
<evidence type="ECO:0000256" key="12">
    <source>
        <dbReference type="ARBA" id="ARBA00022679"/>
    </source>
</evidence>
<name>A0A8J3E5E9_9PROT</name>
<keyword evidence="15" id="KW-0133">Cell shape</keyword>
<comment type="similarity">
    <text evidence="3">In the C-terminal section; belongs to the transpeptidase family.</text>
</comment>
<evidence type="ECO:0000256" key="24">
    <source>
        <dbReference type="ARBA" id="ARBA00044770"/>
    </source>
</evidence>
<comment type="catalytic activity">
    <reaction evidence="25">
        <text>[GlcNAc-(1-&gt;4)-Mur2Ac(oyl-L-Ala-gamma-D-Glu-L-Lys-D-Ala-D-Ala)](n)-di-trans,octa-cis-undecaprenyl diphosphate + beta-D-GlcNAc-(1-&gt;4)-Mur2Ac(oyl-L-Ala-gamma-D-Glu-L-Lys-D-Ala-D-Ala)-di-trans,octa-cis-undecaprenyl diphosphate = [GlcNAc-(1-&gt;4)-Mur2Ac(oyl-L-Ala-gamma-D-Glu-L-Lys-D-Ala-D-Ala)](n+1)-di-trans,octa-cis-undecaprenyl diphosphate + di-trans,octa-cis-undecaprenyl diphosphate + H(+)</text>
        <dbReference type="Rhea" id="RHEA:23708"/>
        <dbReference type="Rhea" id="RHEA-COMP:9602"/>
        <dbReference type="Rhea" id="RHEA-COMP:9603"/>
        <dbReference type="ChEBI" id="CHEBI:15378"/>
        <dbReference type="ChEBI" id="CHEBI:58405"/>
        <dbReference type="ChEBI" id="CHEBI:60033"/>
        <dbReference type="ChEBI" id="CHEBI:78435"/>
        <dbReference type="EC" id="2.4.99.28"/>
    </reaction>
</comment>
<keyword evidence="12" id="KW-0808">Transferase</keyword>
<comment type="pathway">
    <text evidence="26">Glycan biosynthesis.</text>
</comment>
<dbReference type="GO" id="GO:0071555">
    <property type="term" value="P:cell wall organization"/>
    <property type="evidence" value="ECO:0007669"/>
    <property type="project" value="UniProtKB-KW"/>
</dbReference>
<keyword evidence="17" id="KW-0573">Peptidoglycan synthesis</keyword>
<evidence type="ECO:0000259" key="30">
    <source>
        <dbReference type="Pfam" id="PF17092"/>
    </source>
</evidence>
<dbReference type="SUPFAM" id="SSF53955">
    <property type="entry name" value="Lysozyme-like"/>
    <property type="match status" value="1"/>
</dbReference>
<evidence type="ECO:0000256" key="10">
    <source>
        <dbReference type="ARBA" id="ARBA00022670"/>
    </source>
</evidence>
<evidence type="ECO:0000259" key="28">
    <source>
        <dbReference type="Pfam" id="PF00905"/>
    </source>
</evidence>
<dbReference type="InterPro" id="IPR012340">
    <property type="entry name" value="NA-bd_OB-fold"/>
</dbReference>
<evidence type="ECO:0000256" key="26">
    <source>
        <dbReference type="ARBA" id="ARBA00060592"/>
    </source>
</evidence>
<dbReference type="FunFam" id="1.10.3810.10:FF:000003">
    <property type="entry name" value="Penicillin-binding protein 1a"/>
    <property type="match status" value="1"/>
</dbReference>
<keyword evidence="20" id="KW-0046">Antibiotic resistance</keyword>
<dbReference type="GO" id="GO:0008360">
    <property type="term" value="P:regulation of cell shape"/>
    <property type="evidence" value="ECO:0007669"/>
    <property type="project" value="UniProtKB-KW"/>
</dbReference>
<feature type="region of interest" description="Disordered" evidence="27">
    <location>
        <begin position="421"/>
        <end position="454"/>
    </location>
</feature>
<feature type="compositionally biased region" description="Low complexity" evidence="27">
    <location>
        <begin position="425"/>
        <end position="442"/>
    </location>
</feature>
<evidence type="ECO:0000256" key="5">
    <source>
        <dbReference type="ARBA" id="ARBA00012448"/>
    </source>
</evidence>
<dbReference type="GO" id="GO:0030288">
    <property type="term" value="C:outer membrane-bounded periplasmic space"/>
    <property type="evidence" value="ECO:0007669"/>
    <property type="project" value="TreeGrafter"/>
</dbReference>
<evidence type="ECO:0000256" key="17">
    <source>
        <dbReference type="ARBA" id="ARBA00022984"/>
    </source>
</evidence>
<dbReference type="PANTHER" id="PTHR32282:SF27">
    <property type="entry name" value="PENICILLIN-BINDING PROTEIN 1A"/>
    <property type="match status" value="1"/>
</dbReference>
<dbReference type="Pfam" id="PF17092">
    <property type="entry name" value="PCB_OB"/>
    <property type="match status" value="1"/>
</dbReference>
<dbReference type="Gene3D" id="3.40.710.10">
    <property type="entry name" value="DD-peptidase/beta-lactamase superfamily"/>
    <property type="match status" value="1"/>
</dbReference>
<dbReference type="GO" id="GO:0009252">
    <property type="term" value="P:peptidoglycan biosynthetic process"/>
    <property type="evidence" value="ECO:0007669"/>
    <property type="project" value="UniProtKB-UniPathway"/>
</dbReference>
<dbReference type="InterPro" id="IPR023346">
    <property type="entry name" value="Lysozyme-like_dom_sf"/>
</dbReference>
<keyword evidence="10" id="KW-0645">Protease</keyword>
<keyword evidence="16" id="KW-0735">Signal-anchor</keyword>
<evidence type="ECO:0000256" key="16">
    <source>
        <dbReference type="ARBA" id="ARBA00022968"/>
    </source>
</evidence>
<dbReference type="GO" id="GO:0008658">
    <property type="term" value="F:penicillin binding"/>
    <property type="evidence" value="ECO:0007669"/>
    <property type="project" value="InterPro"/>
</dbReference>
<dbReference type="InterPro" id="IPR001264">
    <property type="entry name" value="Glyco_trans_51"/>
</dbReference>
<dbReference type="PANTHER" id="PTHR32282">
    <property type="entry name" value="BINDING PROTEIN TRANSPEPTIDASE, PUTATIVE-RELATED"/>
    <property type="match status" value="1"/>
</dbReference>
<dbReference type="EC" id="3.4.16.4" evidence="5"/>
<proteinExistence type="inferred from homology"/>
<evidence type="ECO:0000256" key="3">
    <source>
        <dbReference type="ARBA" id="ARBA00007090"/>
    </source>
</evidence>
<evidence type="ECO:0000256" key="23">
    <source>
        <dbReference type="ARBA" id="ARBA00034000"/>
    </source>
</evidence>
<comment type="catalytic activity">
    <reaction evidence="23">
        <text>Preferential cleavage: (Ac)2-L-Lys-D-Ala-|-D-Ala. Also transpeptidation of peptidyl-alanyl moieties that are N-acyl substituents of D-alanine.</text>
        <dbReference type="EC" id="3.4.16.4"/>
    </reaction>
</comment>
<evidence type="ECO:0000256" key="14">
    <source>
        <dbReference type="ARBA" id="ARBA00022801"/>
    </source>
</evidence>
<feature type="domain" description="Penicillin-binding protein transpeptidase" evidence="28">
    <location>
        <begin position="474"/>
        <end position="770"/>
    </location>
</feature>
<dbReference type="RefSeq" id="WP_189049491.1">
    <property type="nucleotide sequence ID" value="NZ_BMJQ01000011.1"/>
</dbReference>
<dbReference type="InterPro" id="IPR031376">
    <property type="entry name" value="PCB_OB"/>
</dbReference>
<comment type="pathway">
    <text evidence="2">Cell wall biogenesis; peptidoglycan biosynthesis.</text>
</comment>
<accession>A0A8J3E5E9</accession>
<feature type="compositionally biased region" description="Low complexity" evidence="27">
    <location>
        <begin position="825"/>
        <end position="838"/>
    </location>
</feature>
<evidence type="ECO:0000256" key="6">
    <source>
        <dbReference type="ARBA" id="ARBA00018638"/>
    </source>
</evidence>
<dbReference type="EMBL" id="BMJQ01000011">
    <property type="protein sequence ID" value="GGF31844.1"/>
    <property type="molecule type" value="Genomic_DNA"/>
</dbReference>
<dbReference type="GO" id="GO:0046677">
    <property type="term" value="P:response to antibiotic"/>
    <property type="evidence" value="ECO:0007669"/>
    <property type="project" value="UniProtKB-KW"/>
</dbReference>
<evidence type="ECO:0000256" key="7">
    <source>
        <dbReference type="ARBA" id="ARBA00022475"/>
    </source>
</evidence>
<dbReference type="InterPro" id="IPR050396">
    <property type="entry name" value="Glycosyltr_51/Transpeptidase"/>
</dbReference>
<dbReference type="Gene3D" id="2.40.50.140">
    <property type="entry name" value="Nucleic acid-binding proteins"/>
    <property type="match status" value="1"/>
</dbReference>
<keyword evidence="21" id="KW-0511">Multifunctional enzyme</keyword>
<keyword evidence="18" id="KW-1133">Transmembrane helix</keyword>
<reference evidence="31" key="2">
    <citation type="submission" date="2020-09" db="EMBL/GenBank/DDBJ databases">
        <authorList>
            <person name="Sun Q."/>
            <person name="Zhou Y."/>
        </authorList>
    </citation>
    <scope>NUCLEOTIDE SEQUENCE</scope>
    <source>
        <strain evidence="31">CGMCC 1.15725</strain>
    </source>
</reference>
<evidence type="ECO:0000256" key="19">
    <source>
        <dbReference type="ARBA" id="ARBA00023136"/>
    </source>
</evidence>
<feature type="domain" description="Glycosyl transferase family 51" evidence="29">
    <location>
        <begin position="55"/>
        <end position="232"/>
    </location>
</feature>
<dbReference type="Pfam" id="PF00905">
    <property type="entry name" value="Transpeptidase"/>
    <property type="match status" value="1"/>
</dbReference>
<keyword evidence="11" id="KW-0328">Glycosyltransferase</keyword>
<dbReference type="Pfam" id="PF00912">
    <property type="entry name" value="Transgly"/>
    <property type="match status" value="1"/>
</dbReference>
<comment type="subcellular location">
    <subcellularLocation>
        <location evidence="1">Cell inner membrane</location>
        <topology evidence="1">Single-pass type II membrane protein</topology>
    </subcellularLocation>
</comment>
<evidence type="ECO:0000256" key="18">
    <source>
        <dbReference type="ARBA" id="ARBA00022989"/>
    </source>
</evidence>
<evidence type="ECO:0000259" key="29">
    <source>
        <dbReference type="Pfam" id="PF00912"/>
    </source>
</evidence>
<evidence type="ECO:0000256" key="20">
    <source>
        <dbReference type="ARBA" id="ARBA00023251"/>
    </source>
</evidence>
<evidence type="ECO:0000256" key="15">
    <source>
        <dbReference type="ARBA" id="ARBA00022960"/>
    </source>
</evidence>
<keyword evidence="19" id="KW-0472">Membrane</keyword>
<feature type="compositionally biased region" description="Pro residues" evidence="27">
    <location>
        <begin position="875"/>
        <end position="893"/>
    </location>
</feature>
<keyword evidence="14" id="KW-0378">Hydrolase</keyword>
<evidence type="ECO:0000256" key="27">
    <source>
        <dbReference type="SAM" id="MobiDB-lite"/>
    </source>
</evidence>
<evidence type="ECO:0000256" key="8">
    <source>
        <dbReference type="ARBA" id="ARBA00022519"/>
    </source>
</evidence>
<dbReference type="AlphaFoldDB" id="A0A8J3E5E9"/>
<keyword evidence="7" id="KW-1003">Cell membrane</keyword>
<keyword evidence="32" id="KW-1185">Reference proteome</keyword>
<comment type="similarity">
    <text evidence="4">In the N-terminal section; belongs to the glycosyltransferase 51 family.</text>
</comment>
<dbReference type="SUPFAM" id="SSF56601">
    <property type="entry name" value="beta-lactamase/transpeptidase-like"/>
    <property type="match status" value="1"/>
</dbReference>
<dbReference type="Proteomes" id="UP000646365">
    <property type="component" value="Unassembled WGS sequence"/>
</dbReference>
<dbReference type="EC" id="2.4.99.28" evidence="24"/>
<evidence type="ECO:0000256" key="2">
    <source>
        <dbReference type="ARBA" id="ARBA00004752"/>
    </source>
</evidence>
<evidence type="ECO:0000313" key="32">
    <source>
        <dbReference type="Proteomes" id="UP000646365"/>
    </source>
</evidence>
<organism evidence="31 32">
    <name type="scientific">Aliidongia dinghuensis</name>
    <dbReference type="NCBI Taxonomy" id="1867774"/>
    <lineage>
        <taxon>Bacteria</taxon>
        <taxon>Pseudomonadati</taxon>
        <taxon>Pseudomonadota</taxon>
        <taxon>Alphaproteobacteria</taxon>
        <taxon>Rhodospirillales</taxon>
        <taxon>Dongiaceae</taxon>
        <taxon>Aliidongia</taxon>
    </lineage>
</organism>
<dbReference type="UniPathway" id="UPA00219"/>
<feature type="region of interest" description="Disordered" evidence="27">
    <location>
        <begin position="814"/>
        <end position="903"/>
    </location>
</feature>
<keyword evidence="9" id="KW-0121">Carboxypeptidase</keyword>
<evidence type="ECO:0000256" key="4">
    <source>
        <dbReference type="ARBA" id="ARBA00007739"/>
    </source>
</evidence>
<dbReference type="GO" id="GO:0005886">
    <property type="term" value="C:plasma membrane"/>
    <property type="evidence" value="ECO:0007669"/>
    <property type="project" value="UniProtKB-SubCell"/>
</dbReference>
<evidence type="ECO:0000256" key="22">
    <source>
        <dbReference type="ARBA" id="ARBA00023316"/>
    </source>
</evidence>
<comment type="caution">
    <text evidence="31">The sequence shown here is derived from an EMBL/GenBank/DDBJ whole genome shotgun (WGS) entry which is preliminary data.</text>
</comment>
<evidence type="ECO:0000313" key="31">
    <source>
        <dbReference type="EMBL" id="GGF31844.1"/>
    </source>
</evidence>
<dbReference type="GO" id="GO:0006508">
    <property type="term" value="P:proteolysis"/>
    <property type="evidence" value="ECO:0007669"/>
    <property type="project" value="UniProtKB-KW"/>
</dbReference>
<evidence type="ECO:0000256" key="9">
    <source>
        <dbReference type="ARBA" id="ARBA00022645"/>
    </source>
</evidence>
<evidence type="ECO:0000256" key="25">
    <source>
        <dbReference type="ARBA" id="ARBA00049902"/>
    </source>
</evidence>
<dbReference type="Gene3D" id="1.10.3810.10">
    <property type="entry name" value="Biosynthetic peptidoglycan transglycosylase-like"/>
    <property type="match status" value="1"/>
</dbReference>
<dbReference type="GO" id="GO:0008955">
    <property type="term" value="F:peptidoglycan glycosyltransferase activity"/>
    <property type="evidence" value="ECO:0007669"/>
    <property type="project" value="UniProtKB-EC"/>
</dbReference>
<reference evidence="31" key="1">
    <citation type="journal article" date="2014" name="Int. J. Syst. Evol. Microbiol.">
        <title>Complete genome sequence of Corynebacterium casei LMG S-19264T (=DSM 44701T), isolated from a smear-ripened cheese.</title>
        <authorList>
            <consortium name="US DOE Joint Genome Institute (JGI-PGF)"/>
            <person name="Walter F."/>
            <person name="Albersmeier A."/>
            <person name="Kalinowski J."/>
            <person name="Ruckert C."/>
        </authorList>
    </citation>
    <scope>NUCLEOTIDE SEQUENCE</scope>
    <source>
        <strain evidence="31">CGMCC 1.15725</strain>
    </source>
</reference>
<evidence type="ECO:0000256" key="11">
    <source>
        <dbReference type="ARBA" id="ARBA00022676"/>
    </source>
</evidence>
<evidence type="ECO:0000256" key="13">
    <source>
        <dbReference type="ARBA" id="ARBA00022692"/>
    </source>
</evidence>
<dbReference type="InterPro" id="IPR001460">
    <property type="entry name" value="PCN-bd_Tpept"/>
</dbReference>
<evidence type="ECO:0000256" key="1">
    <source>
        <dbReference type="ARBA" id="ARBA00004249"/>
    </source>
</evidence>
<evidence type="ECO:0000256" key="21">
    <source>
        <dbReference type="ARBA" id="ARBA00023268"/>
    </source>
</evidence>
<feature type="domain" description="Penicillin-binding protein OB-like" evidence="30">
    <location>
        <begin position="320"/>
        <end position="472"/>
    </location>
</feature>
<gene>
    <name evidence="31" type="ORF">GCM10011611_42440</name>
</gene>
<protein>
    <recommendedName>
        <fullName evidence="6">Penicillin-binding protein 1A</fullName>
        <ecNumber evidence="24">2.4.99.28</ecNumber>
        <ecNumber evidence="5">3.4.16.4</ecNumber>
    </recommendedName>
</protein>
<dbReference type="InterPro" id="IPR012338">
    <property type="entry name" value="Beta-lactam/transpept-like"/>
</dbReference>
<keyword evidence="22" id="KW-0961">Cell wall biogenesis/degradation</keyword>
<dbReference type="GO" id="GO:0009002">
    <property type="term" value="F:serine-type D-Ala-D-Ala carboxypeptidase activity"/>
    <property type="evidence" value="ECO:0007669"/>
    <property type="project" value="UniProtKB-EC"/>
</dbReference>
<sequence>MRYVQSLLFTLFLLLALGAGAGFVVYQHYAADLPDFQQLADYQPPITTRVHAGDGRLLAEYATERRVFVPISAIPPRVVQAMLAAEDREFFSHGGVNPAAMVRAAIQNLMHAGQGRRQIGASTITQQVAKNMLLGDQYSYVRKIKEAILAVRMEQALSKERILELYMNEINFGRGAYGIATGALVYFNKSVDELTVSEAAFLAGAVKGPTNYDPARHYDAAKARRDYVIDGMWKIGAITEAEAKAAEAEPIVLRKRDETQVFSAPYFTEEVRRELIQRFGEDKVYKSGLSVRTSLDPILQTYADKALRDGLVTYDRRHGWRGPVTHLDINPDAKGWNQALAAVPVPGGSVPWKLALVREVKPDAAEIGFADGSTGTIPMKEMEWARPTLEDQRVGVTPKTAEQVVKRGDVVLVEAVMSEPPVPAKPTTAKPVAKGKGAKPVAEPSPPVATPTAVPASPPTIAHWALRQIPNVSGAMVALDPHTGRVLAMDGGWSYETSQFNRATQAYRQIGSTFKPFAYLAALDNGMTPSTLILDDPIEMEQGPGLPLWRPHNFEGGEAPGPQPLRVAIEKSLNLMTVRMATTIGIDKIAPYVERLGLMDKMPLLYSQVLGAGQTTPLKLATAYAMIDNGGKRITPSLIDRVEDREGKLVFKHDTRECPRCGDYDWAPDGEVPTLPDEREQVLDPATAYQMVNIMQGVIQRGTAANSVGSYLKMPLAGKTGTTNDMFDTWFVGYTPDLVVAVYVGFDTPRTLGRLEQGARTAAPLFTEFMTDALKDKPPVDFRIPPGVRLVRVNAATGKLAEGGERNMIWEAFKPGTEPTPNDQVVDGSGIDVGSIGDAQQSNAPADEDQAVLQAGQPQQPTAITGAVPPGMGAVPPPPGPTSASPLPPPPTTAPSTGTGGLY</sequence>
<feature type="compositionally biased region" description="Low complexity" evidence="27">
    <location>
        <begin position="865"/>
        <end position="874"/>
    </location>
</feature>
<dbReference type="NCBIfam" id="TIGR02074">
    <property type="entry name" value="PBP_1a_fam"/>
    <property type="match status" value="1"/>
</dbReference>